<dbReference type="PANTHER" id="PTHR20898">
    <property type="entry name" value="DAEDALUS ON 3-RELATED-RELATED"/>
    <property type="match status" value="1"/>
</dbReference>
<evidence type="ECO:0000313" key="2">
    <source>
        <dbReference type="Proteomes" id="UP000095300"/>
    </source>
</evidence>
<dbReference type="Pfam" id="PF06477">
    <property type="entry name" value="DUF1091"/>
    <property type="match status" value="1"/>
</dbReference>
<dbReference type="EnsemblMetazoa" id="SCAU013929-RA">
    <property type="protein sequence ID" value="SCAU013929-PA"/>
    <property type="gene ID" value="SCAU013929"/>
</dbReference>
<keyword evidence="2" id="KW-1185">Reference proteome</keyword>
<sequence>MIMQMLETGKRKRIRGNLSYVEDIYEFSIISWTHIIRNNGQRHIVYNITIDGCQFLENTLGKSNPIFGGVMKNVKNFMPELPPKCPIKKNKLLTVNNFYYNEEMFPPYLPDANFSAVIGLISQKTYAFK</sequence>
<reference evidence="1" key="1">
    <citation type="submission" date="2020-05" db="UniProtKB">
        <authorList>
            <consortium name="EnsemblMetazoa"/>
        </authorList>
    </citation>
    <scope>IDENTIFICATION</scope>
    <source>
        <strain evidence="1">USDA</strain>
    </source>
</reference>
<dbReference type="Proteomes" id="UP000095300">
    <property type="component" value="Unassembled WGS sequence"/>
</dbReference>
<dbReference type="PANTHER" id="PTHR20898:SF0">
    <property type="entry name" value="DAEDALUS ON 3-RELATED"/>
    <property type="match status" value="1"/>
</dbReference>
<evidence type="ECO:0000313" key="1">
    <source>
        <dbReference type="EnsemblMetazoa" id="SCAU013929-PA"/>
    </source>
</evidence>
<protein>
    <submittedName>
        <fullName evidence="1">Uncharacterized protein</fullName>
    </submittedName>
</protein>
<accession>A0A1I8Q4T8</accession>
<proteinExistence type="predicted"/>
<name>A0A1I8Q4T8_STOCA</name>
<gene>
    <name evidence="1" type="primary">106094991</name>
</gene>
<dbReference type="AlphaFoldDB" id="A0A1I8Q4T8"/>
<dbReference type="InterPro" id="IPR010512">
    <property type="entry name" value="DUF1091"/>
</dbReference>
<organism evidence="1 2">
    <name type="scientific">Stomoxys calcitrans</name>
    <name type="common">Stable fly</name>
    <name type="synonym">Conops calcitrans</name>
    <dbReference type="NCBI Taxonomy" id="35570"/>
    <lineage>
        <taxon>Eukaryota</taxon>
        <taxon>Metazoa</taxon>
        <taxon>Ecdysozoa</taxon>
        <taxon>Arthropoda</taxon>
        <taxon>Hexapoda</taxon>
        <taxon>Insecta</taxon>
        <taxon>Pterygota</taxon>
        <taxon>Neoptera</taxon>
        <taxon>Endopterygota</taxon>
        <taxon>Diptera</taxon>
        <taxon>Brachycera</taxon>
        <taxon>Muscomorpha</taxon>
        <taxon>Muscoidea</taxon>
        <taxon>Muscidae</taxon>
        <taxon>Stomoxys</taxon>
    </lineage>
</organism>
<dbReference type="VEuPathDB" id="VectorBase:SCAU013929"/>